<dbReference type="CDD" id="cd07185">
    <property type="entry name" value="OmpA_C-like"/>
    <property type="match status" value="1"/>
</dbReference>
<organism evidence="8 9">
    <name type="scientific">Roseivirga seohaensis</name>
    <dbReference type="NCBI Taxonomy" id="1914963"/>
    <lineage>
        <taxon>Bacteria</taxon>
        <taxon>Pseudomonadati</taxon>
        <taxon>Bacteroidota</taxon>
        <taxon>Cytophagia</taxon>
        <taxon>Cytophagales</taxon>
        <taxon>Roseivirgaceae</taxon>
        <taxon>Roseivirga</taxon>
    </lineage>
</organism>
<feature type="coiled-coil region" evidence="5">
    <location>
        <begin position="374"/>
        <end position="434"/>
    </location>
</feature>
<dbReference type="Pfam" id="PF11751">
    <property type="entry name" value="PorP_SprF"/>
    <property type="match status" value="1"/>
</dbReference>
<evidence type="ECO:0000256" key="5">
    <source>
        <dbReference type="SAM" id="Coils"/>
    </source>
</evidence>
<dbReference type="GO" id="GO:0009279">
    <property type="term" value="C:cell outer membrane"/>
    <property type="evidence" value="ECO:0007669"/>
    <property type="project" value="UniProtKB-SubCell"/>
</dbReference>
<evidence type="ECO:0000256" key="3">
    <source>
        <dbReference type="ARBA" id="ARBA00023237"/>
    </source>
</evidence>
<dbReference type="Gene3D" id="3.30.1330.60">
    <property type="entry name" value="OmpA-like domain"/>
    <property type="match status" value="1"/>
</dbReference>
<evidence type="ECO:0000256" key="6">
    <source>
        <dbReference type="SAM" id="SignalP"/>
    </source>
</evidence>
<keyword evidence="5" id="KW-0175">Coiled coil</keyword>
<accession>A0A150XKH2</accession>
<dbReference type="InterPro" id="IPR006665">
    <property type="entry name" value="OmpA-like"/>
</dbReference>
<dbReference type="AlphaFoldDB" id="A0A150XKH2"/>
<reference evidence="8 9" key="1">
    <citation type="submission" date="2016-01" db="EMBL/GenBank/DDBJ databases">
        <title>Genome sequencing of Roseivirga seohaensis SW-152.</title>
        <authorList>
            <person name="Selvaratnam C."/>
            <person name="Thevarajoo S."/>
            <person name="Goh K.M."/>
            <person name="Ee R."/>
            <person name="Chan K.-G."/>
            <person name="Chong C.S."/>
        </authorList>
    </citation>
    <scope>NUCLEOTIDE SEQUENCE [LARGE SCALE GENOMIC DNA]</scope>
    <source>
        <strain evidence="8 9">SW-152</strain>
    </source>
</reference>
<evidence type="ECO:0000313" key="8">
    <source>
        <dbReference type="EMBL" id="KYG79216.1"/>
    </source>
</evidence>
<dbReference type="RefSeq" id="WP_062303263.1">
    <property type="nucleotide sequence ID" value="NZ_LRPB01000049.1"/>
</dbReference>
<dbReference type="CDD" id="cd22265">
    <property type="entry name" value="UDM1_RNF168"/>
    <property type="match status" value="1"/>
</dbReference>
<dbReference type="PROSITE" id="PS51123">
    <property type="entry name" value="OMPA_2"/>
    <property type="match status" value="1"/>
</dbReference>
<comment type="subcellular location">
    <subcellularLocation>
        <location evidence="1">Cell outer membrane</location>
    </subcellularLocation>
</comment>
<dbReference type="STRING" id="1914963.AWW67_12605"/>
<gene>
    <name evidence="8" type="ORF">AWW67_12605</name>
</gene>
<dbReference type="SUPFAM" id="SSF103088">
    <property type="entry name" value="OmpA-like"/>
    <property type="match status" value="1"/>
</dbReference>
<proteinExistence type="predicted"/>
<comment type="caution">
    <text evidence="8">The sequence shown here is derived from an EMBL/GenBank/DDBJ whole genome shotgun (WGS) entry which is preliminary data.</text>
</comment>
<protein>
    <recommendedName>
        <fullName evidence="7">OmpA-like domain-containing protein</fullName>
    </recommendedName>
</protein>
<name>A0A150XKH2_9BACT</name>
<feature type="signal peptide" evidence="6">
    <location>
        <begin position="1"/>
        <end position="27"/>
    </location>
</feature>
<dbReference type="InterPro" id="IPR006664">
    <property type="entry name" value="OMP_bac"/>
</dbReference>
<sequence length="543" mass="60626">MQKQMKNLRNIFILAFTLALIANSAKAQQVPLFNQYYYSGSLAYPSSTVFQENRYVSFVYRDQFGGLVGSPKNFALAYSTAVKNKMAFSGNVTTADIGFTSQVKISGGMGYKFFGEGKEGLSIGTQLGLSLFSLNEDRVNPESPADNVLLDLLGQNGSSLSLDLSVSYRKGNLWIDMAVPTLINESLSDDAYVRINDDNAPDFIGGVRYAFTLNPDLTFTPYGGVRIRETIGAELDVIGEMNFRDKFMATLGYRDNFGVSAGLGVQIFPKILFTYNYDFGQKDTPFLADGFNEFGLHLKLDTKVKEDCALAGEEVVNYIIDQGIYDENLVKLEDREKALCYFRSLEEGKRKEINLNAEAAYQALFAKVKSDELAKIEKERLAKLQAEQQEQERLKREREAIEIERLRLQELERLAREETKRKEAEAQIAKVLIMATEEISFSSGSSNLMESSLTSLDKVAALFRENDNLKLAVRGYTDNSGNADSNLQLSKERANSVKEYLISKGVTENRISAEGFGIANPRADNSTKEGRAKNRRVELAIVK</sequence>
<feature type="chain" id="PRO_5007574893" description="OmpA-like domain-containing protein" evidence="6">
    <location>
        <begin position="28"/>
        <end position="543"/>
    </location>
</feature>
<dbReference type="PRINTS" id="PR01021">
    <property type="entry name" value="OMPADOMAIN"/>
</dbReference>
<dbReference type="Proteomes" id="UP000075663">
    <property type="component" value="Unassembled WGS sequence"/>
</dbReference>
<evidence type="ECO:0000259" key="7">
    <source>
        <dbReference type="PROSITE" id="PS51123"/>
    </source>
</evidence>
<dbReference type="EMBL" id="LRPB01000049">
    <property type="protein sequence ID" value="KYG79216.1"/>
    <property type="molecule type" value="Genomic_DNA"/>
</dbReference>
<evidence type="ECO:0000313" key="9">
    <source>
        <dbReference type="Proteomes" id="UP000075663"/>
    </source>
</evidence>
<evidence type="ECO:0000256" key="1">
    <source>
        <dbReference type="ARBA" id="ARBA00004442"/>
    </source>
</evidence>
<dbReference type="Pfam" id="PF00691">
    <property type="entry name" value="OmpA"/>
    <property type="match status" value="1"/>
</dbReference>
<dbReference type="PANTHER" id="PTHR30329">
    <property type="entry name" value="STATOR ELEMENT OF FLAGELLAR MOTOR COMPLEX"/>
    <property type="match status" value="1"/>
</dbReference>
<keyword evidence="2 4" id="KW-0472">Membrane</keyword>
<dbReference type="PANTHER" id="PTHR30329:SF21">
    <property type="entry name" value="LIPOPROTEIN YIAD-RELATED"/>
    <property type="match status" value="1"/>
</dbReference>
<evidence type="ECO:0000256" key="4">
    <source>
        <dbReference type="PROSITE-ProRule" id="PRU00473"/>
    </source>
</evidence>
<dbReference type="InterPro" id="IPR050330">
    <property type="entry name" value="Bact_OuterMem_StrucFunc"/>
</dbReference>
<feature type="domain" description="OmpA-like" evidence="7">
    <location>
        <begin position="428"/>
        <end position="543"/>
    </location>
</feature>
<keyword evidence="3" id="KW-0998">Cell outer membrane</keyword>
<dbReference type="InterPro" id="IPR036737">
    <property type="entry name" value="OmpA-like_sf"/>
</dbReference>
<evidence type="ECO:0000256" key="2">
    <source>
        <dbReference type="ARBA" id="ARBA00023136"/>
    </source>
</evidence>
<dbReference type="InterPro" id="IPR019861">
    <property type="entry name" value="PorP/SprF_Bacteroidetes"/>
</dbReference>
<dbReference type="NCBIfam" id="TIGR03519">
    <property type="entry name" value="T9SS_PorP_fam"/>
    <property type="match status" value="1"/>
</dbReference>
<keyword evidence="6" id="KW-0732">Signal</keyword>